<dbReference type="HOGENOM" id="CLU_1439379_0_0_9"/>
<reference evidence="1 2" key="1">
    <citation type="submission" date="2015-01" db="EMBL/GenBank/DDBJ databases">
        <title>Comparative genomics of the lactic acid bacteria isolated from the honey bee gut.</title>
        <authorList>
            <person name="Ellegaard K.M."/>
            <person name="Tamarit D."/>
            <person name="Javelind E."/>
            <person name="Olofsson T."/>
            <person name="Andersson S.G."/>
            <person name="Vasquez A."/>
        </authorList>
    </citation>
    <scope>NUCLEOTIDE SEQUENCE [LARGE SCALE GENOMIC DNA]</scope>
    <source>
        <strain evidence="1 2">Hma11</strain>
        <plasmid evidence="1">pHma11p1</plasmid>
    </source>
</reference>
<keyword evidence="2" id="KW-1185">Reference proteome</keyword>
<organism evidence="1 2">
    <name type="scientific">Lactobacillus apis</name>
    <dbReference type="NCBI Taxonomy" id="303541"/>
    <lineage>
        <taxon>Bacteria</taxon>
        <taxon>Bacillati</taxon>
        <taxon>Bacillota</taxon>
        <taxon>Bacilli</taxon>
        <taxon>Lactobacillales</taxon>
        <taxon>Lactobacillaceae</taxon>
        <taxon>Lactobacillus</taxon>
    </lineage>
</organism>
<proteinExistence type="predicted"/>
<dbReference type="Proteomes" id="UP000033682">
    <property type="component" value="Plasmid pHma11p1"/>
</dbReference>
<dbReference type="RefSeq" id="WP_046308409.1">
    <property type="nucleotide sequence ID" value="NZ_KQ034005.1"/>
</dbReference>
<keyword evidence="1" id="KW-0614">Plasmid</keyword>
<evidence type="ECO:0000313" key="2">
    <source>
        <dbReference type="Proteomes" id="UP000033682"/>
    </source>
</evidence>
<gene>
    <name evidence="1" type="ORF">JF72_15560</name>
</gene>
<geneLocation type="plasmid" evidence="1">
    <name>pHma11p1</name>
</geneLocation>
<comment type="caution">
    <text evidence="1">The sequence shown here is derived from an EMBL/GenBank/DDBJ whole genome shotgun (WGS) entry which is preliminary data.</text>
</comment>
<dbReference type="AlphaFoldDB" id="A0A0F4LQ72"/>
<accession>A0A0F4LQ72</accession>
<name>A0A0F4LQ72_9LACO</name>
<protein>
    <submittedName>
        <fullName evidence="1">Uncharacterized protein</fullName>
    </submittedName>
</protein>
<sequence>MISEMKEKCVIKAEYVYVVEIKKLHEDFFLKLRQCFSEKTSSNVFIKDIIGDYLYDINQKYEIEEESFIHDANNNWGGDFKDYCDELLESINDAKKIVINTYLLYVRHMQDIRSIPLEEINDVSTEYYTLDSYEPYKQVSGDEIANLPKEEKAELIRIIDRVDEMLVNNGRKETKMAIDLVNKALASI</sequence>
<dbReference type="PATRIC" id="fig|303541.3.peg.130"/>
<dbReference type="EMBL" id="JXLG01000016">
    <property type="protein sequence ID" value="KJY59716.1"/>
    <property type="molecule type" value="Genomic_DNA"/>
</dbReference>
<evidence type="ECO:0000313" key="1">
    <source>
        <dbReference type="EMBL" id="KJY59716.1"/>
    </source>
</evidence>